<accession>A0A086ZE14</accession>
<dbReference type="NCBIfam" id="TIGR01764">
    <property type="entry name" value="excise"/>
    <property type="match status" value="1"/>
</dbReference>
<sequence length="147" mass="16428">MTKVLETIASDRLEHQDVADAKEALKHMRSDSPLAILLRKAMTDGTSVFIAEKEMSPEKAAEVLGVSRPHVRHLMDKGLIKYDKKGSHFRIAASDLADYVKRHEQAMSEYAQAAATTQEQQDRRISCAASRLTQQQSEEIAAMFAEL</sequence>
<name>A0A086ZE14_9BIFI</name>
<reference evidence="2 3" key="1">
    <citation type="submission" date="2014-03" db="EMBL/GenBank/DDBJ databases">
        <title>Genomics of Bifidobacteria.</title>
        <authorList>
            <person name="Ventura M."/>
            <person name="Milani C."/>
            <person name="Lugli G.A."/>
        </authorList>
    </citation>
    <scope>NUCLEOTIDE SEQUENCE [LARGE SCALE GENOMIC DNA]</scope>
    <source>
        <strain evidence="2 3">DSM 22767</strain>
    </source>
</reference>
<dbReference type="eggNOG" id="ENOG5030J6B">
    <property type="taxonomic scope" value="Bacteria"/>
</dbReference>
<keyword evidence="3" id="KW-1185">Reference proteome</keyword>
<dbReference type="InterPro" id="IPR041657">
    <property type="entry name" value="HTH_17"/>
</dbReference>
<dbReference type="EMBL" id="JGYP01000005">
    <property type="protein sequence ID" value="KFI44764.1"/>
    <property type="molecule type" value="Genomic_DNA"/>
</dbReference>
<dbReference type="STRING" id="1437606.BBOH_1490"/>
<evidence type="ECO:0000313" key="2">
    <source>
        <dbReference type="EMBL" id="KFI44764.1"/>
    </source>
</evidence>
<dbReference type="InterPro" id="IPR010093">
    <property type="entry name" value="SinI_DNA-bd"/>
</dbReference>
<protein>
    <submittedName>
        <fullName evidence="2">Excisionase domain protein</fullName>
    </submittedName>
</protein>
<comment type="caution">
    <text evidence="2">The sequence shown here is derived from an EMBL/GenBank/DDBJ whole genome shotgun (WGS) entry which is preliminary data.</text>
</comment>
<evidence type="ECO:0000259" key="1">
    <source>
        <dbReference type="Pfam" id="PF12728"/>
    </source>
</evidence>
<dbReference type="GO" id="GO:0003677">
    <property type="term" value="F:DNA binding"/>
    <property type="evidence" value="ECO:0007669"/>
    <property type="project" value="InterPro"/>
</dbReference>
<gene>
    <name evidence="2" type="ORF">BBOH_1490</name>
</gene>
<feature type="domain" description="Helix-turn-helix" evidence="1">
    <location>
        <begin position="55"/>
        <end position="103"/>
    </location>
</feature>
<dbReference type="AlphaFoldDB" id="A0A086ZE14"/>
<dbReference type="OrthoDB" id="26212at2"/>
<dbReference type="Pfam" id="PF12728">
    <property type="entry name" value="HTH_17"/>
    <property type="match status" value="1"/>
</dbReference>
<organism evidence="2 3">
    <name type="scientific">Bifidobacterium bohemicum DSM 22767</name>
    <dbReference type="NCBI Taxonomy" id="1437606"/>
    <lineage>
        <taxon>Bacteria</taxon>
        <taxon>Bacillati</taxon>
        <taxon>Actinomycetota</taxon>
        <taxon>Actinomycetes</taxon>
        <taxon>Bifidobacteriales</taxon>
        <taxon>Bifidobacteriaceae</taxon>
        <taxon>Bifidobacterium</taxon>
    </lineage>
</organism>
<evidence type="ECO:0000313" key="3">
    <source>
        <dbReference type="Proteomes" id="UP000029096"/>
    </source>
</evidence>
<dbReference type="RefSeq" id="WP_052118248.1">
    <property type="nucleotide sequence ID" value="NZ_JDUS01000022.1"/>
</dbReference>
<dbReference type="Proteomes" id="UP000029096">
    <property type="component" value="Unassembled WGS sequence"/>
</dbReference>
<proteinExistence type="predicted"/>